<name>A0ABD0PXD6_CIRMR</name>
<comment type="subcellular location">
    <subcellularLocation>
        <location evidence="1">Endomembrane system</location>
    </subcellularLocation>
</comment>
<evidence type="ECO:0000256" key="2">
    <source>
        <dbReference type="ARBA" id="ARBA00022553"/>
    </source>
</evidence>
<evidence type="ECO:0000256" key="3">
    <source>
        <dbReference type="ARBA" id="ARBA00022737"/>
    </source>
</evidence>
<keyword evidence="2" id="KW-0597">Phosphoprotein</keyword>
<reference evidence="5 6" key="1">
    <citation type="submission" date="2024-05" db="EMBL/GenBank/DDBJ databases">
        <title>Genome sequencing and assembly of Indian major carp, Cirrhinus mrigala (Hamilton, 1822).</title>
        <authorList>
            <person name="Mohindra V."/>
            <person name="Chowdhury L.M."/>
            <person name="Lal K."/>
            <person name="Jena J.K."/>
        </authorList>
    </citation>
    <scope>NUCLEOTIDE SEQUENCE [LARGE SCALE GENOMIC DNA]</scope>
    <source>
        <strain evidence="5">CM1030</strain>
        <tissue evidence="5">Blood</tissue>
    </source>
</reference>
<evidence type="ECO:0000313" key="6">
    <source>
        <dbReference type="Proteomes" id="UP001529510"/>
    </source>
</evidence>
<dbReference type="PANTHER" id="PTHR14514:SF4">
    <property type="entry name" value="NESPRIN-2"/>
    <property type="match status" value="1"/>
</dbReference>
<proteinExistence type="predicted"/>
<accession>A0ABD0PXD6</accession>
<dbReference type="Proteomes" id="UP001529510">
    <property type="component" value="Unassembled WGS sequence"/>
</dbReference>
<evidence type="ECO:0000256" key="1">
    <source>
        <dbReference type="ARBA" id="ARBA00004308"/>
    </source>
</evidence>
<keyword evidence="3" id="KW-0677">Repeat</keyword>
<dbReference type="PANTHER" id="PTHR14514">
    <property type="entry name" value="PKA ANCHORING PROTEIN"/>
    <property type="match status" value="1"/>
</dbReference>
<evidence type="ECO:0000256" key="4">
    <source>
        <dbReference type="ARBA" id="ARBA00023136"/>
    </source>
</evidence>
<dbReference type="EMBL" id="JAMKFB020000013">
    <property type="protein sequence ID" value="KAL0178360.1"/>
    <property type="molecule type" value="Genomic_DNA"/>
</dbReference>
<sequence length="272" mass="31763">GDPLLRDCETLIDRYHSLGILLENQAEVHKTLDDQTETFQTNAEQIRAWIRNLKQGLEYLGTDTPMQEKHTKAQAVLNLSPEGDAKLVVLKEESEALCSYEILENTRRQELNQTIGNIEDEWKRVLDMAQQLKHQAELQDTLCRELEDLQAQEESIQSWVREQLQMLRSLGKDLQPHEKLNKVQAVIDLGDEADSRLACLQRQGQCLYSYKELENERRSHIDQTQRAVEEEWRKVLQLAQELKNQSYKLSVIRERTLDPGLYISEKPWIPFV</sequence>
<comment type="caution">
    <text evidence="5">The sequence shown here is derived from an EMBL/GenBank/DDBJ whole genome shotgun (WGS) entry which is preliminary data.</text>
</comment>
<evidence type="ECO:0000313" key="5">
    <source>
        <dbReference type="EMBL" id="KAL0178360.1"/>
    </source>
</evidence>
<keyword evidence="6" id="KW-1185">Reference proteome</keyword>
<feature type="non-terminal residue" evidence="5">
    <location>
        <position position="272"/>
    </location>
</feature>
<dbReference type="Gene3D" id="1.20.58.60">
    <property type="match status" value="1"/>
</dbReference>
<gene>
    <name evidence="5" type="ORF">M9458_027254</name>
</gene>
<feature type="non-terminal residue" evidence="5">
    <location>
        <position position="1"/>
    </location>
</feature>
<keyword evidence="4" id="KW-0472">Membrane</keyword>
<protein>
    <submittedName>
        <fullName evidence="5">Uncharacterized protein</fullName>
    </submittedName>
</protein>
<dbReference type="AlphaFoldDB" id="A0ABD0PXD6"/>
<organism evidence="5 6">
    <name type="scientific">Cirrhinus mrigala</name>
    <name type="common">Mrigala</name>
    <dbReference type="NCBI Taxonomy" id="683832"/>
    <lineage>
        <taxon>Eukaryota</taxon>
        <taxon>Metazoa</taxon>
        <taxon>Chordata</taxon>
        <taxon>Craniata</taxon>
        <taxon>Vertebrata</taxon>
        <taxon>Euteleostomi</taxon>
        <taxon>Actinopterygii</taxon>
        <taxon>Neopterygii</taxon>
        <taxon>Teleostei</taxon>
        <taxon>Ostariophysi</taxon>
        <taxon>Cypriniformes</taxon>
        <taxon>Cyprinidae</taxon>
        <taxon>Labeoninae</taxon>
        <taxon>Labeonini</taxon>
        <taxon>Cirrhinus</taxon>
    </lineage>
</organism>